<feature type="region of interest" description="Disordered" evidence="1">
    <location>
        <begin position="38"/>
        <end position="62"/>
    </location>
</feature>
<organism evidence="2">
    <name type="scientific">Arundo donax</name>
    <name type="common">Giant reed</name>
    <name type="synonym">Donax arundinaceus</name>
    <dbReference type="NCBI Taxonomy" id="35708"/>
    <lineage>
        <taxon>Eukaryota</taxon>
        <taxon>Viridiplantae</taxon>
        <taxon>Streptophyta</taxon>
        <taxon>Embryophyta</taxon>
        <taxon>Tracheophyta</taxon>
        <taxon>Spermatophyta</taxon>
        <taxon>Magnoliopsida</taxon>
        <taxon>Liliopsida</taxon>
        <taxon>Poales</taxon>
        <taxon>Poaceae</taxon>
        <taxon>PACMAD clade</taxon>
        <taxon>Arundinoideae</taxon>
        <taxon>Arundineae</taxon>
        <taxon>Arundo</taxon>
    </lineage>
</organism>
<accession>A0A0A9H7D6</accession>
<dbReference type="AlphaFoldDB" id="A0A0A9H7D6"/>
<sequence length="93" mass="10591">MHRTDTRFGASMEKFLMKAHLTMVKLFRDTDLILRASTKQSLSSSSSKEGHRDESSLTNLSNTSAQDSFKTLRWRETKSMESKSANKLICPFS</sequence>
<reference evidence="2" key="1">
    <citation type="submission" date="2014-09" db="EMBL/GenBank/DDBJ databases">
        <authorList>
            <person name="Magalhaes I.L.F."/>
            <person name="Oliveira U."/>
            <person name="Santos F.R."/>
            <person name="Vidigal T.H.D.A."/>
            <person name="Brescovit A.D."/>
            <person name="Santos A.J."/>
        </authorList>
    </citation>
    <scope>NUCLEOTIDE SEQUENCE</scope>
    <source>
        <tissue evidence="2">Shoot tissue taken approximately 20 cm above the soil surface</tissue>
    </source>
</reference>
<evidence type="ECO:0000256" key="1">
    <source>
        <dbReference type="SAM" id="MobiDB-lite"/>
    </source>
</evidence>
<name>A0A0A9H7D6_ARUDO</name>
<proteinExistence type="predicted"/>
<reference evidence="2" key="2">
    <citation type="journal article" date="2015" name="Data Brief">
        <title>Shoot transcriptome of the giant reed, Arundo donax.</title>
        <authorList>
            <person name="Barrero R.A."/>
            <person name="Guerrero F.D."/>
            <person name="Moolhuijzen P."/>
            <person name="Goolsby J.A."/>
            <person name="Tidwell J."/>
            <person name="Bellgard S.E."/>
            <person name="Bellgard M.I."/>
        </authorList>
    </citation>
    <scope>NUCLEOTIDE SEQUENCE</scope>
    <source>
        <tissue evidence="2">Shoot tissue taken approximately 20 cm above the soil surface</tissue>
    </source>
</reference>
<dbReference type="EMBL" id="GBRH01165269">
    <property type="protein sequence ID" value="JAE32627.1"/>
    <property type="molecule type" value="Transcribed_RNA"/>
</dbReference>
<evidence type="ECO:0000313" key="2">
    <source>
        <dbReference type="EMBL" id="JAE32627.1"/>
    </source>
</evidence>
<protein>
    <submittedName>
        <fullName evidence="2">Uncharacterized protein</fullName>
    </submittedName>
</protein>